<dbReference type="CDD" id="cd16655">
    <property type="entry name" value="RING-Ubox_WDSUB1-like"/>
    <property type="match status" value="1"/>
</dbReference>
<evidence type="ECO:0000313" key="20">
    <source>
        <dbReference type="Proteomes" id="UP000186817"/>
    </source>
</evidence>
<keyword evidence="9 19" id="KW-0418">Kinase</keyword>
<dbReference type="InterPro" id="IPR023534">
    <property type="entry name" value="Rof/RNase_P-like"/>
</dbReference>
<organism evidence="19 20">
    <name type="scientific">Symbiodinium microadriaticum</name>
    <name type="common">Dinoflagellate</name>
    <name type="synonym">Zooxanthella microadriatica</name>
    <dbReference type="NCBI Taxonomy" id="2951"/>
    <lineage>
        <taxon>Eukaryota</taxon>
        <taxon>Sar</taxon>
        <taxon>Alveolata</taxon>
        <taxon>Dinophyceae</taxon>
        <taxon>Suessiales</taxon>
        <taxon>Symbiodiniaceae</taxon>
        <taxon>Symbiodinium</taxon>
    </lineage>
</organism>
<dbReference type="Pfam" id="PF00069">
    <property type="entry name" value="Pkinase"/>
    <property type="match status" value="1"/>
</dbReference>
<evidence type="ECO:0000256" key="7">
    <source>
        <dbReference type="ARBA" id="ARBA00022741"/>
    </source>
</evidence>
<comment type="catalytic activity">
    <reaction evidence="12">
        <text>L-threonyl-[protein] + ATP = O-phospho-L-threonyl-[protein] + ADP + H(+)</text>
        <dbReference type="Rhea" id="RHEA:46608"/>
        <dbReference type="Rhea" id="RHEA-COMP:11060"/>
        <dbReference type="Rhea" id="RHEA-COMP:11605"/>
        <dbReference type="ChEBI" id="CHEBI:15378"/>
        <dbReference type="ChEBI" id="CHEBI:30013"/>
        <dbReference type="ChEBI" id="CHEBI:30616"/>
        <dbReference type="ChEBI" id="CHEBI:61977"/>
        <dbReference type="ChEBI" id="CHEBI:456216"/>
        <dbReference type="EC" id="2.7.11.1"/>
    </reaction>
</comment>
<dbReference type="InterPro" id="IPR017441">
    <property type="entry name" value="Protein_kinase_ATP_BS"/>
</dbReference>
<keyword evidence="8" id="KW-0255">Endonuclease</keyword>
<evidence type="ECO:0000256" key="4">
    <source>
        <dbReference type="ARBA" id="ARBA00022679"/>
    </source>
</evidence>
<keyword evidence="7 14" id="KW-0547">Nucleotide-binding</keyword>
<dbReference type="HAMAP" id="MF_00754">
    <property type="entry name" value="RNase_P_1"/>
    <property type="match status" value="1"/>
</dbReference>
<dbReference type="Gene3D" id="3.30.40.10">
    <property type="entry name" value="Zinc/RING finger domain, C3HC4 (zinc finger)"/>
    <property type="match status" value="1"/>
</dbReference>
<evidence type="ECO:0000256" key="2">
    <source>
        <dbReference type="ARBA" id="ARBA00022490"/>
    </source>
</evidence>
<keyword evidence="20" id="KW-1185">Reference proteome</keyword>
<evidence type="ECO:0000259" key="18">
    <source>
        <dbReference type="PROSITE" id="PS51698"/>
    </source>
</evidence>
<feature type="binding site" evidence="14">
    <location>
        <position position="449"/>
    </location>
    <ligand>
        <name>ATP</name>
        <dbReference type="ChEBI" id="CHEBI:30616"/>
    </ligand>
</feature>
<dbReference type="GO" id="GO:0005524">
    <property type="term" value="F:ATP binding"/>
    <property type="evidence" value="ECO:0007669"/>
    <property type="project" value="UniProtKB-UniRule"/>
</dbReference>
<name>A0A1Q9F7L4_SYMMI</name>
<dbReference type="Pfam" id="PF04564">
    <property type="entry name" value="U-box"/>
    <property type="match status" value="1"/>
</dbReference>
<reference evidence="19 20" key="1">
    <citation type="submission" date="2016-02" db="EMBL/GenBank/DDBJ databases">
        <title>Genome analysis of coral dinoflagellate symbionts highlights evolutionary adaptations to a symbiotic lifestyle.</title>
        <authorList>
            <person name="Aranda M."/>
            <person name="Li Y."/>
            <person name="Liew Y.J."/>
            <person name="Baumgarten S."/>
            <person name="Simakov O."/>
            <person name="Wilson M."/>
            <person name="Piel J."/>
            <person name="Ashoor H."/>
            <person name="Bougouffa S."/>
            <person name="Bajic V.B."/>
            <person name="Ryu T."/>
            <person name="Ravasi T."/>
            <person name="Bayer T."/>
            <person name="Micklem G."/>
            <person name="Kim H."/>
            <person name="Bhak J."/>
            <person name="Lajeunesse T.C."/>
            <person name="Voolstra C.R."/>
        </authorList>
    </citation>
    <scope>NUCLEOTIDE SEQUENCE [LARGE SCALE GENOMIC DNA]</scope>
    <source>
        <strain evidence="19 20">CCMP2467</strain>
    </source>
</reference>
<evidence type="ECO:0000256" key="11">
    <source>
        <dbReference type="ARBA" id="ARBA00022840"/>
    </source>
</evidence>
<dbReference type="GO" id="GO:0004674">
    <property type="term" value="F:protein serine/threonine kinase activity"/>
    <property type="evidence" value="ECO:0007669"/>
    <property type="project" value="UniProtKB-KW"/>
</dbReference>
<dbReference type="SUPFAM" id="SSF57850">
    <property type="entry name" value="RING/U-box"/>
    <property type="match status" value="1"/>
</dbReference>
<dbReference type="GO" id="GO:0003723">
    <property type="term" value="F:RNA binding"/>
    <property type="evidence" value="ECO:0007669"/>
    <property type="project" value="InterPro"/>
</dbReference>
<gene>
    <name evidence="19" type="primary">trc</name>
    <name evidence="19" type="ORF">AK812_SmicGene136</name>
</gene>
<evidence type="ECO:0000259" key="16">
    <source>
        <dbReference type="PROSITE" id="PS50011"/>
    </source>
</evidence>
<dbReference type="EMBL" id="LSRX01000001">
    <property type="protein sequence ID" value="OLQ15661.1"/>
    <property type="molecule type" value="Genomic_DNA"/>
</dbReference>
<dbReference type="GO" id="GO:0035556">
    <property type="term" value="P:intracellular signal transduction"/>
    <property type="evidence" value="ECO:0007669"/>
    <property type="project" value="TreeGrafter"/>
</dbReference>
<dbReference type="InterPro" id="IPR008271">
    <property type="entry name" value="Ser/Thr_kinase_AS"/>
</dbReference>
<dbReference type="Gene3D" id="2.30.30.210">
    <property type="entry name" value="Ribonuclease P/MRP, subunit p29"/>
    <property type="match status" value="1"/>
</dbReference>
<dbReference type="InterPro" id="IPR000961">
    <property type="entry name" value="AGC-kinase_C"/>
</dbReference>
<accession>A0A1Q9F7L4</accession>
<dbReference type="Proteomes" id="UP000186817">
    <property type="component" value="Unassembled WGS sequence"/>
</dbReference>
<evidence type="ECO:0000259" key="17">
    <source>
        <dbReference type="PROSITE" id="PS51285"/>
    </source>
</evidence>
<dbReference type="InterPro" id="IPR050236">
    <property type="entry name" value="Ser_Thr_kinase_AGC"/>
</dbReference>
<dbReference type="InterPro" id="IPR011009">
    <property type="entry name" value="Kinase-like_dom_sf"/>
</dbReference>
<feature type="domain" description="U-box" evidence="18">
    <location>
        <begin position="1056"/>
        <end position="1145"/>
    </location>
</feature>
<keyword evidence="3" id="KW-0723">Serine/threonine-protein kinase</keyword>
<feature type="domain" description="AGC-kinase C-terminal" evidence="17">
    <location>
        <begin position="977"/>
        <end position="1045"/>
    </location>
</feature>
<feature type="region of interest" description="Disordered" evidence="15">
    <location>
        <begin position="43"/>
        <end position="67"/>
    </location>
</feature>
<dbReference type="PROSITE" id="PS51698">
    <property type="entry name" value="U_BOX"/>
    <property type="match status" value="1"/>
</dbReference>
<evidence type="ECO:0000256" key="5">
    <source>
        <dbReference type="ARBA" id="ARBA00022694"/>
    </source>
</evidence>
<dbReference type="InterPro" id="IPR003613">
    <property type="entry name" value="Ubox_domain"/>
</dbReference>
<evidence type="ECO:0000256" key="9">
    <source>
        <dbReference type="ARBA" id="ARBA00022777"/>
    </source>
</evidence>
<dbReference type="SUPFAM" id="SSF47923">
    <property type="entry name" value="Ypt/Rab-GAP domain of gyp1p"/>
    <property type="match status" value="1"/>
</dbReference>
<feature type="compositionally biased region" description="Basic and acidic residues" evidence="15">
    <location>
        <begin position="1131"/>
        <end position="1141"/>
    </location>
</feature>
<dbReference type="InterPro" id="IPR023538">
    <property type="entry name" value="RNP1"/>
</dbReference>
<dbReference type="Gene3D" id="1.10.510.10">
    <property type="entry name" value="Transferase(Phosphotransferase) domain 1"/>
    <property type="match status" value="2"/>
</dbReference>
<dbReference type="GO" id="GO:0016787">
    <property type="term" value="F:hydrolase activity"/>
    <property type="evidence" value="ECO:0007669"/>
    <property type="project" value="UniProtKB-KW"/>
</dbReference>
<dbReference type="PROSITE" id="PS51285">
    <property type="entry name" value="AGC_KINASE_CTER"/>
    <property type="match status" value="1"/>
</dbReference>
<dbReference type="SMART" id="SM00220">
    <property type="entry name" value="S_TKc"/>
    <property type="match status" value="1"/>
</dbReference>
<dbReference type="GO" id="GO:0004842">
    <property type="term" value="F:ubiquitin-protein transferase activity"/>
    <property type="evidence" value="ECO:0007669"/>
    <property type="project" value="InterPro"/>
</dbReference>
<evidence type="ECO:0000256" key="13">
    <source>
        <dbReference type="ARBA" id="ARBA00048679"/>
    </source>
</evidence>
<keyword evidence="6" id="KW-0540">Nuclease</keyword>
<keyword evidence="4" id="KW-0808">Transferase</keyword>
<dbReference type="Gene3D" id="3.30.200.20">
    <property type="entry name" value="Phosphorylase Kinase, domain 1"/>
    <property type="match status" value="2"/>
</dbReference>
<dbReference type="InterPro" id="IPR002730">
    <property type="entry name" value="Rpp29/RNP1"/>
</dbReference>
<dbReference type="SUPFAM" id="SSF101744">
    <property type="entry name" value="Rof/RNase P subunit-like"/>
    <property type="match status" value="1"/>
</dbReference>
<dbReference type="PANTHER" id="PTHR24356">
    <property type="entry name" value="SERINE/THREONINE-PROTEIN KINASE"/>
    <property type="match status" value="1"/>
</dbReference>
<evidence type="ECO:0000256" key="1">
    <source>
        <dbReference type="ARBA" id="ARBA00012513"/>
    </source>
</evidence>
<proteinExistence type="inferred from homology"/>
<keyword evidence="11 14" id="KW-0067">ATP-binding</keyword>
<dbReference type="EC" id="2.7.11.1" evidence="1"/>
<dbReference type="GO" id="GO:0016567">
    <property type="term" value="P:protein ubiquitination"/>
    <property type="evidence" value="ECO:0007669"/>
    <property type="project" value="InterPro"/>
</dbReference>
<comment type="caution">
    <text evidence="19">The sequence shown here is derived from an EMBL/GenBank/DDBJ whole genome shotgun (WGS) entry which is preliminary data.</text>
</comment>
<dbReference type="PROSITE" id="PS00108">
    <property type="entry name" value="PROTEIN_KINASE_ST"/>
    <property type="match status" value="1"/>
</dbReference>
<feature type="domain" description="Protein kinase" evidence="16">
    <location>
        <begin position="418"/>
        <end position="976"/>
    </location>
</feature>
<dbReference type="SMART" id="SM00538">
    <property type="entry name" value="POP4"/>
    <property type="match status" value="1"/>
</dbReference>
<evidence type="ECO:0000256" key="10">
    <source>
        <dbReference type="ARBA" id="ARBA00022801"/>
    </source>
</evidence>
<keyword evidence="10" id="KW-0378">Hydrolase</keyword>
<dbReference type="Pfam" id="PF01868">
    <property type="entry name" value="RNase_P-MRP_p29"/>
    <property type="match status" value="1"/>
</dbReference>
<dbReference type="PANTHER" id="PTHR24356:SF1">
    <property type="entry name" value="SERINE_THREONINE-PROTEIN KINASE GREATWALL"/>
    <property type="match status" value="1"/>
</dbReference>
<comment type="catalytic activity">
    <reaction evidence="13">
        <text>L-seryl-[protein] + ATP = O-phospho-L-seryl-[protein] + ADP + H(+)</text>
        <dbReference type="Rhea" id="RHEA:17989"/>
        <dbReference type="Rhea" id="RHEA-COMP:9863"/>
        <dbReference type="Rhea" id="RHEA-COMP:11604"/>
        <dbReference type="ChEBI" id="CHEBI:15378"/>
        <dbReference type="ChEBI" id="CHEBI:29999"/>
        <dbReference type="ChEBI" id="CHEBI:30616"/>
        <dbReference type="ChEBI" id="CHEBI:83421"/>
        <dbReference type="ChEBI" id="CHEBI:456216"/>
        <dbReference type="EC" id="2.7.11.1"/>
    </reaction>
</comment>
<evidence type="ECO:0000256" key="12">
    <source>
        <dbReference type="ARBA" id="ARBA00047899"/>
    </source>
</evidence>
<dbReference type="InterPro" id="IPR036980">
    <property type="entry name" value="RNase_P/MRP_Rpp29_sf"/>
</dbReference>
<dbReference type="PROSITE" id="PS50011">
    <property type="entry name" value="PROTEIN_KINASE_DOM"/>
    <property type="match status" value="1"/>
</dbReference>
<dbReference type="InterPro" id="IPR013083">
    <property type="entry name" value="Znf_RING/FYVE/PHD"/>
</dbReference>
<evidence type="ECO:0000256" key="3">
    <source>
        <dbReference type="ARBA" id="ARBA00022527"/>
    </source>
</evidence>
<protein>
    <recommendedName>
        <fullName evidence="1">non-specific serine/threonine protein kinase</fullName>
        <ecNumber evidence="1">2.7.11.1</ecNumber>
    </recommendedName>
</protein>
<dbReference type="SUPFAM" id="SSF56112">
    <property type="entry name" value="Protein kinase-like (PK-like)"/>
    <property type="match status" value="1"/>
</dbReference>
<dbReference type="OrthoDB" id="629492at2759"/>
<evidence type="ECO:0000256" key="8">
    <source>
        <dbReference type="ARBA" id="ARBA00022759"/>
    </source>
</evidence>
<evidence type="ECO:0000256" key="15">
    <source>
        <dbReference type="SAM" id="MobiDB-lite"/>
    </source>
</evidence>
<dbReference type="GO" id="GO:0004519">
    <property type="term" value="F:endonuclease activity"/>
    <property type="evidence" value="ECO:0007669"/>
    <property type="project" value="UniProtKB-KW"/>
</dbReference>
<dbReference type="GO" id="GO:0030677">
    <property type="term" value="C:ribonuclease P complex"/>
    <property type="evidence" value="ECO:0007669"/>
    <property type="project" value="InterPro"/>
</dbReference>
<sequence length="1352" mass="150711">MADAPKRRVADPEGPTLELLRTFGIGNTAGYYDRNIRGKFLRLDPSKLPANPPKGRNATKSSKEARGKEHWKHLRYEDFEPLRLLWDQYIRDLSPENDDELSAILARADLHGSSLRVAQARNPGMVRLAGTVIEETQKTFRIITADNQVKVLPKESSVFEVQALGRSLRLLGPSYVQRWSETGPKASKPPERWYRQVAQRKRFDALGGESSRNYYECLVTSSFSRMDDAALKDRKQIEKDLPRTFAALPPLKNPEDEEYLKPLLKRVLAAYIERGRAVGAASRANGVAAFSMAVTTARDSEFISRTLRGAGSMLPPLVAISRGGHGQPNKDAEAIAAKKPVVPDRFAEKAANFKAAVEGSKLSIEREHQDRLKRHEMIDDGLSAVQDEQRREAVMDQFQEQEKRLAVAKCRHWSTADLTSMAVLGAGAFGTVFLVSLKDSPSPQYFALKQMTKQRHAKKNIKKGVYNERDVLAQARNRWFVELFATFQDTNHIYMLMEFLPGGDLFKWIEVKNRFSADETRFYMAELLEALDVLHRHGFIHRDVKFDNMILTASGHLKLLDFGLCRAEPVEDKASAKDLSPTSPPKGPGKPKSCLKQGGPSPKRQQIATQVGTVYYMAPEVMRGEVSPASDIWAVGVMTFECLYGSPPFHAHDEEDEAKRRQVLRQMVLNHRKVFPTSSLKRWTVPPCSSWTPLDQAGAWLQAPPNDALGLHIQAPLFRVLLRLRLRLPVADEDAACPFCDGVADRFGDHSLCCTCGGDRVKRHNRLRSLLACRAQAAGLQTEVEKPSLLPPRVECDGAPEDGVRRPAGRRPADVWVGNWNMRGPAAFDLAVTSGMRVRCLPASTTDAARPAEDYEARKRTHMNTQTVCAAEGLQFIPLVVEAGGGWATAAMQTWKELGKLLAAKSGQSAEEETSQILQAFSVALQRENARMVLRRLAKAKKHGVILADAESFLQGVVCDPSDRLTMGECKSHAFFNGLNFQELHLMDPPFKPELSGPTDLRNFDEHPFKALPAADACAAMKPLEGDSEFCSLAFAGSLMGDTRESPEPGGKAEPPEPPHLCCPITHALYEDPVVAMSGNTYERAAIVAYWDQQETVSDPLTNVPLQNATLIPNWDKIREVQSFLAKHPELKEQKQRDRDATAATAAELTPRPLRRGDSSMSRLAMSQSVRVERTEEVGLFSLQFPVEMPTSLQYRIQEDEFRSLVQKLNEKLQGTEPSLLRKLATTGAFALLCAGLTMRRPRSCIVSGTSALSFLYLCRMPEGNSKAACRKEAERFFREEFVPFFQVRGVQVQTANVSSVCYASELLLSTTARAEDPSLEWANYEFDRSAYELQRPEAVRELLTQEASSTP</sequence>
<feature type="region of interest" description="Disordered" evidence="15">
    <location>
        <begin position="1131"/>
        <end position="1161"/>
    </location>
</feature>
<evidence type="ECO:0000256" key="6">
    <source>
        <dbReference type="ARBA" id="ARBA00022722"/>
    </source>
</evidence>
<dbReference type="InterPro" id="IPR000719">
    <property type="entry name" value="Prot_kinase_dom"/>
</dbReference>
<keyword evidence="5" id="KW-0819">tRNA processing</keyword>
<dbReference type="GO" id="GO:0001682">
    <property type="term" value="P:tRNA 5'-leader removal"/>
    <property type="evidence" value="ECO:0007669"/>
    <property type="project" value="InterPro"/>
</dbReference>
<feature type="region of interest" description="Disordered" evidence="15">
    <location>
        <begin position="573"/>
        <end position="605"/>
    </location>
</feature>
<dbReference type="InterPro" id="IPR035969">
    <property type="entry name" value="Rab-GAP_TBC_sf"/>
</dbReference>
<evidence type="ECO:0000256" key="14">
    <source>
        <dbReference type="PROSITE-ProRule" id="PRU10141"/>
    </source>
</evidence>
<dbReference type="SMART" id="SM00504">
    <property type="entry name" value="Ubox"/>
    <property type="match status" value="1"/>
</dbReference>
<dbReference type="PROSITE" id="PS00107">
    <property type="entry name" value="PROTEIN_KINASE_ATP"/>
    <property type="match status" value="1"/>
</dbReference>
<evidence type="ECO:0000313" key="19">
    <source>
        <dbReference type="EMBL" id="OLQ15661.1"/>
    </source>
</evidence>
<keyword evidence="2" id="KW-0963">Cytoplasm</keyword>